<evidence type="ECO:0000256" key="3">
    <source>
        <dbReference type="PIRSR" id="PIRSR000390-1"/>
    </source>
</evidence>
<evidence type="ECO:0000256" key="1">
    <source>
        <dbReference type="ARBA" id="ARBA00022898"/>
    </source>
</evidence>
<dbReference type="GO" id="GO:0030170">
    <property type="term" value="F:pyridoxal phosphate binding"/>
    <property type="evidence" value="ECO:0007669"/>
    <property type="project" value="TreeGrafter"/>
</dbReference>
<dbReference type="SUPFAM" id="SSF53383">
    <property type="entry name" value="PLP-dependent transferases"/>
    <property type="match status" value="1"/>
</dbReference>
<feature type="modified residue" description="N6-(pyridoxal phosphate)lysine" evidence="4">
    <location>
        <position position="198"/>
    </location>
</feature>
<comment type="similarity">
    <text evidence="2 5">Belongs to the DegT/DnrJ/EryC1 family.</text>
</comment>
<proteinExistence type="inferred from homology"/>
<evidence type="ECO:0000256" key="2">
    <source>
        <dbReference type="ARBA" id="ARBA00037999"/>
    </source>
</evidence>
<keyword evidence="7" id="KW-1185">Reference proteome</keyword>
<evidence type="ECO:0000256" key="4">
    <source>
        <dbReference type="PIRSR" id="PIRSR000390-2"/>
    </source>
</evidence>
<sequence length="379" mass="41807">MNLKYPFLDLGRVNEPYADELVAAAERVIRSGRYIGGPEVEAFERDLSSYTGAPFAIGVSNGLDALRLILRAYKEMGVFHDGDEVIYPANTYIASVLAISDAGLTPVPVDIDERTMNIDTDLLEQAVTDRTRAIMTVHLYGRVSWDDTLVRVARRHSLKVIEDCAQALGARTLSAGFHESRYAGALGDAAGISFYPTKNVGALGDAGAVLTHDEELARTVRSLANYGSDRRYHNIYCGFNCRLDPIQAAMLRVKLPHINAENADRFARALAYRRTIDRQDVILPMMTNEVNDCVWHQYVIRVPADRRGSFMREMEKEGIGTDVHYAVPPHLQPCYATLAHGPLTVTERLADEIVSLPIGTGISVADAAEIGAVINRLDF</sequence>
<dbReference type="PANTHER" id="PTHR30244">
    <property type="entry name" value="TRANSAMINASE"/>
    <property type="match status" value="1"/>
</dbReference>
<dbReference type="Proteomes" id="UP000297149">
    <property type="component" value="Chromosome"/>
</dbReference>
<dbReference type="EMBL" id="CP039396">
    <property type="protein sequence ID" value="QCD43364.1"/>
    <property type="molecule type" value="Genomic_DNA"/>
</dbReference>
<feature type="active site" description="Proton acceptor" evidence="3">
    <location>
        <position position="198"/>
    </location>
</feature>
<dbReference type="PANTHER" id="PTHR30244:SF36">
    <property type="entry name" value="3-OXO-GLUCOSE-6-PHOSPHATE:GLUTAMATE AMINOTRANSFERASE"/>
    <property type="match status" value="1"/>
</dbReference>
<dbReference type="InterPro" id="IPR015421">
    <property type="entry name" value="PyrdxlP-dep_Trfase_major"/>
</dbReference>
<organism evidence="6 7">
    <name type="scientific">Duncaniella dubosii</name>
    <dbReference type="NCBI Taxonomy" id="2518971"/>
    <lineage>
        <taxon>Bacteria</taxon>
        <taxon>Pseudomonadati</taxon>
        <taxon>Bacteroidota</taxon>
        <taxon>Bacteroidia</taxon>
        <taxon>Bacteroidales</taxon>
        <taxon>Muribaculaceae</taxon>
        <taxon>Duncaniella</taxon>
    </lineage>
</organism>
<dbReference type="GO" id="GO:0000271">
    <property type="term" value="P:polysaccharide biosynthetic process"/>
    <property type="evidence" value="ECO:0007669"/>
    <property type="project" value="TreeGrafter"/>
</dbReference>
<dbReference type="InterPro" id="IPR015424">
    <property type="entry name" value="PyrdxlP-dep_Trfase"/>
</dbReference>
<dbReference type="RefSeq" id="WP_136416715.1">
    <property type="nucleotide sequence ID" value="NZ_CBFGAE010000002.1"/>
</dbReference>
<dbReference type="GO" id="GO:0008483">
    <property type="term" value="F:transaminase activity"/>
    <property type="evidence" value="ECO:0007669"/>
    <property type="project" value="UniProtKB-KW"/>
</dbReference>
<name>A0A4P7W5K6_9BACT</name>
<accession>A0A4P7W5K6</accession>
<reference evidence="7" key="1">
    <citation type="submission" date="2019-02" db="EMBL/GenBank/DDBJ databases">
        <title>Isolation and identification of novel species under the genus Muribaculum.</title>
        <authorList>
            <person name="Miyake S."/>
            <person name="Ding Y."/>
            <person name="Low A."/>
            <person name="Soh M."/>
            <person name="Seedorf H."/>
        </authorList>
    </citation>
    <scope>NUCLEOTIDE SEQUENCE [LARGE SCALE GENOMIC DNA]</scope>
    <source>
        <strain evidence="7">H5</strain>
    </source>
</reference>
<dbReference type="CDD" id="cd00616">
    <property type="entry name" value="AHBA_syn"/>
    <property type="match status" value="1"/>
</dbReference>
<dbReference type="AlphaFoldDB" id="A0A4P7W5K6"/>
<keyword evidence="1 4" id="KW-0663">Pyridoxal phosphate</keyword>
<protein>
    <submittedName>
        <fullName evidence="6">DegT/DnrJ/EryC1/StrS family aminotransferase</fullName>
    </submittedName>
</protein>
<evidence type="ECO:0000313" key="6">
    <source>
        <dbReference type="EMBL" id="QCD43364.1"/>
    </source>
</evidence>
<evidence type="ECO:0000256" key="5">
    <source>
        <dbReference type="RuleBase" id="RU004508"/>
    </source>
</evidence>
<keyword evidence="6" id="KW-0808">Transferase</keyword>
<keyword evidence="6" id="KW-0032">Aminotransferase</keyword>
<dbReference type="Gene3D" id="3.40.640.10">
    <property type="entry name" value="Type I PLP-dependent aspartate aminotransferase-like (Major domain)"/>
    <property type="match status" value="1"/>
</dbReference>
<dbReference type="InterPro" id="IPR000653">
    <property type="entry name" value="DegT/StrS_aminotransferase"/>
</dbReference>
<dbReference type="PIRSF" id="PIRSF000390">
    <property type="entry name" value="PLP_StrS"/>
    <property type="match status" value="1"/>
</dbReference>
<dbReference type="KEGG" id="ddb:E7747_14435"/>
<evidence type="ECO:0000313" key="7">
    <source>
        <dbReference type="Proteomes" id="UP000297149"/>
    </source>
</evidence>
<gene>
    <name evidence="6" type="ORF">E7747_14435</name>
</gene>
<dbReference type="InterPro" id="IPR015422">
    <property type="entry name" value="PyrdxlP-dep_Trfase_small"/>
</dbReference>
<dbReference type="Pfam" id="PF01041">
    <property type="entry name" value="DegT_DnrJ_EryC1"/>
    <property type="match status" value="1"/>
</dbReference>
<dbReference type="Gene3D" id="3.90.1150.10">
    <property type="entry name" value="Aspartate Aminotransferase, domain 1"/>
    <property type="match status" value="1"/>
</dbReference>